<dbReference type="Proteomes" id="UP000199012">
    <property type="component" value="Unassembled WGS sequence"/>
</dbReference>
<dbReference type="Pfam" id="PF08327">
    <property type="entry name" value="AHSA1"/>
    <property type="match status" value="1"/>
</dbReference>
<feature type="domain" description="Activator of Hsp90 ATPase homologue 1/2-like C-terminal" evidence="2">
    <location>
        <begin position="2"/>
        <end position="91"/>
    </location>
</feature>
<accession>A0A1I0VLJ4</accession>
<evidence type="ECO:0000259" key="2">
    <source>
        <dbReference type="Pfam" id="PF08327"/>
    </source>
</evidence>
<dbReference type="Gene3D" id="3.30.530.20">
    <property type="match status" value="1"/>
</dbReference>
<evidence type="ECO:0000313" key="3">
    <source>
        <dbReference type="EMBL" id="SFA77284.1"/>
    </source>
</evidence>
<evidence type="ECO:0000313" key="4">
    <source>
        <dbReference type="Proteomes" id="UP000199012"/>
    </source>
</evidence>
<organism evidence="3 4">
    <name type="scientific">Cellulomonas marina</name>
    <dbReference type="NCBI Taxonomy" id="988821"/>
    <lineage>
        <taxon>Bacteria</taxon>
        <taxon>Bacillati</taxon>
        <taxon>Actinomycetota</taxon>
        <taxon>Actinomycetes</taxon>
        <taxon>Micrococcales</taxon>
        <taxon>Cellulomonadaceae</taxon>
        <taxon>Cellulomonas</taxon>
    </lineage>
</organism>
<proteinExistence type="inferred from homology"/>
<comment type="similarity">
    <text evidence="1">Belongs to the AHA1 family.</text>
</comment>
<dbReference type="InterPro" id="IPR023393">
    <property type="entry name" value="START-like_dom_sf"/>
</dbReference>
<dbReference type="InterPro" id="IPR013538">
    <property type="entry name" value="ASHA1/2-like_C"/>
</dbReference>
<reference evidence="3 4" key="1">
    <citation type="submission" date="2016-10" db="EMBL/GenBank/DDBJ databases">
        <authorList>
            <person name="de Groot N.N."/>
        </authorList>
    </citation>
    <scope>NUCLEOTIDE SEQUENCE [LARGE SCALE GENOMIC DNA]</scope>
    <source>
        <strain evidence="3 4">CGMCC 4.6945</strain>
    </source>
</reference>
<evidence type="ECO:0000256" key="1">
    <source>
        <dbReference type="ARBA" id="ARBA00006817"/>
    </source>
</evidence>
<dbReference type="STRING" id="988821.SAMN05421867_101476"/>
<dbReference type="EMBL" id="FOKA01000001">
    <property type="protein sequence ID" value="SFA77284.1"/>
    <property type="molecule type" value="Genomic_DNA"/>
</dbReference>
<sequence length="136" mass="14275">MTGDLREGGRYHVVLGPDPDDHAAGEIRTCRAPEHLLVGWTWPGEDLSQVELRVTADPSGARLVLTHHRLPSVSAVGYGAGWHAYLDVLAGSLADATVDAPAHQATEDGPGGTGGGLTWDERFTALLPLYRAASGA</sequence>
<dbReference type="RefSeq" id="WP_239078634.1">
    <property type="nucleotide sequence ID" value="NZ_BONM01000003.1"/>
</dbReference>
<gene>
    <name evidence="3" type="ORF">SAMN05421867_101476</name>
</gene>
<dbReference type="AlphaFoldDB" id="A0A1I0VLJ4"/>
<dbReference type="SUPFAM" id="SSF55961">
    <property type="entry name" value="Bet v1-like"/>
    <property type="match status" value="1"/>
</dbReference>
<name>A0A1I0VLJ4_9CELL</name>
<protein>
    <submittedName>
        <fullName evidence="3">Activator of Hsp90 ATPase homolog 1-like protein</fullName>
    </submittedName>
</protein>
<keyword evidence="4" id="KW-1185">Reference proteome</keyword>